<sequence length="336" mass="37173">MGTTMEPSTDEHVVSAHGSSKTVAMPSPPSIPIGVGEVAEITQAQGRPYPWRVPFGPFRLQHEKTHSRMLRSETGEVLLKEYRVITPEARQEREALAIAGAERLGVNVPKILGAGTTESTAWTLFQLLPGSPGSLRPGQSLIDFVDQVVDLGTELHSRALDAAPGTGWFVSEKEEWTQREFLMSQFSPSASSRPWWSDLDRALEATVLGPVVYLHGDLKAEHFIVDHNRVAVVDWEACARGPACHDRADALFHALRDLLYLGWGLYQLPHGLLQRFQVPGPVMAHRVLLWLDRRPPHGMEAASRRNLDRLMLAEPAEVSRCAADLLSAAMRQGVPR</sequence>
<proteinExistence type="predicted"/>
<dbReference type="InterPro" id="IPR051678">
    <property type="entry name" value="AGP_Transferase"/>
</dbReference>
<accession>A0A840VWU2</accession>
<dbReference type="RefSeq" id="WP_184360261.1">
    <property type="nucleotide sequence ID" value="NZ_BAAAKM010000013.1"/>
</dbReference>
<feature type="region of interest" description="Disordered" evidence="1">
    <location>
        <begin position="1"/>
        <end position="27"/>
    </location>
</feature>
<evidence type="ECO:0000259" key="2">
    <source>
        <dbReference type="Pfam" id="PF01636"/>
    </source>
</evidence>
<reference evidence="3 4" key="1">
    <citation type="submission" date="2020-08" db="EMBL/GenBank/DDBJ databases">
        <title>Sequencing the genomes of 1000 actinobacteria strains.</title>
        <authorList>
            <person name="Klenk H.-P."/>
        </authorList>
    </citation>
    <scope>NUCLEOTIDE SEQUENCE [LARGE SCALE GENOMIC DNA]</scope>
    <source>
        <strain evidence="3 4">DSM 44598</strain>
    </source>
</reference>
<dbReference type="PANTHER" id="PTHR21310">
    <property type="entry name" value="AMINOGLYCOSIDE PHOSPHOTRANSFERASE-RELATED-RELATED"/>
    <property type="match status" value="1"/>
</dbReference>
<dbReference type="InterPro" id="IPR002575">
    <property type="entry name" value="Aminoglycoside_PTrfase"/>
</dbReference>
<dbReference type="Pfam" id="PF01636">
    <property type="entry name" value="APH"/>
    <property type="match status" value="1"/>
</dbReference>
<dbReference type="Proteomes" id="UP000579647">
    <property type="component" value="Unassembled WGS sequence"/>
</dbReference>
<protein>
    <recommendedName>
        <fullName evidence="2">Aminoglycoside phosphotransferase domain-containing protein</fullName>
    </recommendedName>
</protein>
<feature type="domain" description="Aminoglycoside phosphotransferase" evidence="2">
    <location>
        <begin position="73"/>
        <end position="253"/>
    </location>
</feature>
<evidence type="ECO:0000313" key="3">
    <source>
        <dbReference type="EMBL" id="MBB5488900.1"/>
    </source>
</evidence>
<evidence type="ECO:0000256" key="1">
    <source>
        <dbReference type="SAM" id="MobiDB-lite"/>
    </source>
</evidence>
<dbReference type="Gene3D" id="3.90.1200.10">
    <property type="match status" value="1"/>
</dbReference>
<name>A0A840VWU2_9ACTN</name>
<gene>
    <name evidence="3" type="ORF">HNR07_000037</name>
</gene>
<dbReference type="InterPro" id="IPR011009">
    <property type="entry name" value="Kinase-like_dom_sf"/>
</dbReference>
<organism evidence="3 4">
    <name type="scientific">Nocardiopsis metallicus</name>
    <dbReference type="NCBI Taxonomy" id="179819"/>
    <lineage>
        <taxon>Bacteria</taxon>
        <taxon>Bacillati</taxon>
        <taxon>Actinomycetota</taxon>
        <taxon>Actinomycetes</taxon>
        <taxon>Streptosporangiales</taxon>
        <taxon>Nocardiopsidaceae</taxon>
        <taxon>Nocardiopsis</taxon>
    </lineage>
</organism>
<dbReference type="SUPFAM" id="SSF56112">
    <property type="entry name" value="Protein kinase-like (PK-like)"/>
    <property type="match status" value="1"/>
</dbReference>
<evidence type="ECO:0000313" key="4">
    <source>
        <dbReference type="Proteomes" id="UP000579647"/>
    </source>
</evidence>
<dbReference type="EMBL" id="JACHDO010000001">
    <property type="protein sequence ID" value="MBB5488900.1"/>
    <property type="molecule type" value="Genomic_DNA"/>
</dbReference>
<dbReference type="AlphaFoldDB" id="A0A840VWU2"/>
<comment type="caution">
    <text evidence="3">The sequence shown here is derived from an EMBL/GenBank/DDBJ whole genome shotgun (WGS) entry which is preliminary data.</text>
</comment>
<keyword evidence="4" id="KW-1185">Reference proteome</keyword>